<protein>
    <submittedName>
        <fullName evidence="1">Uncharacterized protein</fullName>
    </submittedName>
</protein>
<sequence>MVLKLDVSTVKLSPVEIYQTIELSMPLFGVFEKMEDFVQTLNAESEILNVVEENPGISVRKKLAYPVGISPFVVWRTLNEQSLHPYHVQRVQH</sequence>
<comment type="caution">
    <text evidence="1">The sequence shown here is derived from an EMBL/GenBank/DDBJ whole genome shotgun (WGS) entry which is preliminary data.</text>
</comment>
<dbReference type="EMBL" id="JALNTZ010000006">
    <property type="protein sequence ID" value="KAJ3650076.1"/>
    <property type="molecule type" value="Genomic_DNA"/>
</dbReference>
<reference evidence="1" key="1">
    <citation type="journal article" date="2023" name="G3 (Bethesda)">
        <title>Whole genome assemblies of Zophobas morio and Tenebrio molitor.</title>
        <authorList>
            <person name="Kaur S."/>
            <person name="Stinson S.A."/>
            <person name="diCenzo G.C."/>
        </authorList>
    </citation>
    <scope>NUCLEOTIDE SEQUENCE</scope>
    <source>
        <strain evidence="1">QUZm001</strain>
    </source>
</reference>
<accession>A0AA38MBG6</accession>
<gene>
    <name evidence="1" type="ORF">Zmor_021784</name>
</gene>
<organism evidence="1 2">
    <name type="scientific">Zophobas morio</name>
    <dbReference type="NCBI Taxonomy" id="2755281"/>
    <lineage>
        <taxon>Eukaryota</taxon>
        <taxon>Metazoa</taxon>
        <taxon>Ecdysozoa</taxon>
        <taxon>Arthropoda</taxon>
        <taxon>Hexapoda</taxon>
        <taxon>Insecta</taxon>
        <taxon>Pterygota</taxon>
        <taxon>Neoptera</taxon>
        <taxon>Endopterygota</taxon>
        <taxon>Coleoptera</taxon>
        <taxon>Polyphaga</taxon>
        <taxon>Cucujiformia</taxon>
        <taxon>Tenebrionidae</taxon>
        <taxon>Zophobas</taxon>
    </lineage>
</organism>
<dbReference type="Proteomes" id="UP001168821">
    <property type="component" value="Unassembled WGS sequence"/>
</dbReference>
<dbReference type="AlphaFoldDB" id="A0AA38MBG6"/>
<evidence type="ECO:0000313" key="1">
    <source>
        <dbReference type="EMBL" id="KAJ3650076.1"/>
    </source>
</evidence>
<keyword evidence="2" id="KW-1185">Reference proteome</keyword>
<proteinExistence type="predicted"/>
<evidence type="ECO:0000313" key="2">
    <source>
        <dbReference type="Proteomes" id="UP001168821"/>
    </source>
</evidence>
<name>A0AA38MBG6_9CUCU</name>